<evidence type="ECO:0000256" key="1">
    <source>
        <dbReference type="SAM" id="Phobius"/>
    </source>
</evidence>
<evidence type="ECO:0008006" key="4">
    <source>
        <dbReference type="Google" id="ProtNLM"/>
    </source>
</evidence>
<feature type="transmembrane region" description="Helical" evidence="1">
    <location>
        <begin position="12"/>
        <end position="33"/>
    </location>
</feature>
<keyword evidence="1" id="KW-0472">Membrane</keyword>
<organism evidence="2 3">
    <name type="scientific">Rhodonellum ikkaensis</name>
    <dbReference type="NCBI Taxonomy" id="336829"/>
    <lineage>
        <taxon>Bacteria</taxon>
        <taxon>Pseudomonadati</taxon>
        <taxon>Bacteroidota</taxon>
        <taxon>Cytophagia</taxon>
        <taxon>Cytophagales</taxon>
        <taxon>Cytophagaceae</taxon>
        <taxon>Rhodonellum</taxon>
    </lineage>
</organism>
<dbReference type="EMBL" id="FNQC01000004">
    <property type="protein sequence ID" value="SDY94796.1"/>
    <property type="molecule type" value="Genomic_DNA"/>
</dbReference>
<proteinExistence type="predicted"/>
<keyword evidence="3" id="KW-1185">Reference proteome</keyword>
<reference evidence="2 3" key="1">
    <citation type="submission" date="2016-10" db="EMBL/GenBank/DDBJ databases">
        <authorList>
            <person name="Varghese N."/>
            <person name="Submissions S."/>
        </authorList>
    </citation>
    <scope>NUCLEOTIDE SEQUENCE [LARGE SCALE GENOMIC DNA]</scope>
    <source>
        <strain evidence="2 3">DSM 17997</strain>
    </source>
</reference>
<dbReference type="RefSeq" id="WP_019599894.1">
    <property type="nucleotide sequence ID" value="NZ_FNQC01000004.1"/>
</dbReference>
<name>A0A1H3P0Z8_9BACT</name>
<dbReference type="Proteomes" id="UP000199663">
    <property type="component" value="Unassembled WGS sequence"/>
</dbReference>
<keyword evidence="1" id="KW-1133">Transmembrane helix</keyword>
<accession>A0A1H3P0Z8</accession>
<feature type="transmembrane region" description="Helical" evidence="1">
    <location>
        <begin position="45"/>
        <end position="63"/>
    </location>
</feature>
<keyword evidence="1" id="KW-0812">Transmembrane</keyword>
<gene>
    <name evidence="2" type="ORF">SAMN05444412_1048</name>
</gene>
<sequence length="163" mass="18663">MVVNDSQSFRGSFLMYGMIMLETPTLILIIVLWQTGNLGKDGPMTVGIVAGLMLLTFILLMSIKLDLRMDEKSLAFRFPPFGNKWKKIMKEDVQSINVKQLDGIFEYGGIGWRLSRKQTAYVFPADHVIEVQLNRKKLVFSTKKPKEVEEMIANWKEGNHHVS</sequence>
<evidence type="ECO:0000313" key="3">
    <source>
        <dbReference type="Proteomes" id="UP000199663"/>
    </source>
</evidence>
<comment type="caution">
    <text evidence="2">The sequence shown here is derived from an EMBL/GenBank/DDBJ whole genome shotgun (WGS) entry which is preliminary data.</text>
</comment>
<evidence type="ECO:0000313" key="2">
    <source>
        <dbReference type="EMBL" id="SDY94796.1"/>
    </source>
</evidence>
<protein>
    <recommendedName>
        <fullName evidence="4">Bacterial Pleckstrin homology domain-containing protein</fullName>
    </recommendedName>
</protein>